<dbReference type="CDD" id="cd00130">
    <property type="entry name" value="PAS"/>
    <property type="match status" value="3"/>
</dbReference>
<name>A0A644WFV8_9ZZZZ</name>
<dbReference type="InterPro" id="IPR000014">
    <property type="entry name" value="PAS"/>
</dbReference>
<dbReference type="Gene3D" id="3.30.70.270">
    <property type="match status" value="2"/>
</dbReference>
<dbReference type="PANTHER" id="PTHR44757">
    <property type="entry name" value="DIGUANYLATE CYCLASE DGCP"/>
    <property type="match status" value="1"/>
</dbReference>
<dbReference type="InterPro" id="IPR043128">
    <property type="entry name" value="Rev_trsase/Diguanyl_cyclase"/>
</dbReference>
<evidence type="ECO:0000259" key="1">
    <source>
        <dbReference type="PROSITE" id="PS50112"/>
    </source>
</evidence>
<dbReference type="InterPro" id="IPR000160">
    <property type="entry name" value="GGDEF_dom"/>
</dbReference>
<dbReference type="SMART" id="SM00052">
    <property type="entry name" value="EAL"/>
    <property type="match status" value="1"/>
</dbReference>
<accession>A0A644WFV8</accession>
<comment type="caution">
    <text evidence="4">The sequence shown here is derived from an EMBL/GenBank/DDBJ whole genome shotgun (WGS) entry which is preliminary data.</text>
</comment>
<gene>
    <name evidence="4" type="ORF">SDC9_48885</name>
</gene>
<dbReference type="PROSITE" id="PS50112">
    <property type="entry name" value="PAS"/>
    <property type="match status" value="2"/>
</dbReference>
<feature type="domain" description="PAS" evidence="1">
    <location>
        <begin position="945"/>
        <end position="1004"/>
    </location>
</feature>
<dbReference type="Gene3D" id="3.20.20.450">
    <property type="entry name" value="EAL domain"/>
    <property type="match status" value="1"/>
</dbReference>
<dbReference type="SMART" id="SM00267">
    <property type="entry name" value="GGDEF"/>
    <property type="match status" value="2"/>
</dbReference>
<dbReference type="SMART" id="SM00091">
    <property type="entry name" value="PAS"/>
    <property type="match status" value="3"/>
</dbReference>
<dbReference type="SUPFAM" id="SSF141868">
    <property type="entry name" value="EAL domain-like"/>
    <property type="match status" value="1"/>
</dbReference>
<dbReference type="CDD" id="cd01948">
    <property type="entry name" value="EAL"/>
    <property type="match status" value="1"/>
</dbReference>
<dbReference type="SUPFAM" id="SSF55073">
    <property type="entry name" value="Nucleotide cyclase"/>
    <property type="match status" value="2"/>
</dbReference>
<dbReference type="Pfam" id="PF13426">
    <property type="entry name" value="PAS_9"/>
    <property type="match status" value="1"/>
</dbReference>
<proteinExistence type="predicted"/>
<dbReference type="InterPro" id="IPR052155">
    <property type="entry name" value="Biofilm_reg_signaling"/>
</dbReference>
<dbReference type="PROSITE" id="PS50887">
    <property type="entry name" value="GGDEF"/>
    <property type="match status" value="2"/>
</dbReference>
<dbReference type="InterPro" id="IPR029787">
    <property type="entry name" value="Nucleotide_cyclase"/>
</dbReference>
<evidence type="ECO:0008006" key="5">
    <source>
        <dbReference type="Google" id="ProtNLM"/>
    </source>
</evidence>
<feature type="domain" description="GGDEF" evidence="3">
    <location>
        <begin position="419"/>
        <end position="549"/>
    </location>
</feature>
<evidence type="ECO:0000313" key="4">
    <source>
        <dbReference type="EMBL" id="MPM02630.1"/>
    </source>
</evidence>
<feature type="domain" description="EAL" evidence="2">
    <location>
        <begin position="1231"/>
        <end position="1484"/>
    </location>
</feature>
<dbReference type="EMBL" id="VSSQ01000884">
    <property type="protein sequence ID" value="MPM02630.1"/>
    <property type="molecule type" value="Genomic_DNA"/>
</dbReference>
<dbReference type="PANTHER" id="PTHR44757:SF2">
    <property type="entry name" value="BIOFILM ARCHITECTURE MAINTENANCE PROTEIN MBAA"/>
    <property type="match status" value="1"/>
</dbReference>
<dbReference type="PROSITE" id="PS50883">
    <property type="entry name" value="EAL"/>
    <property type="match status" value="1"/>
</dbReference>
<sequence>MKEVQRKVNEGGAFLSINNLPGGVGVYELGDTIKATYLSRGLAKLLGYSSAEYHIYTELHLLDAVHPQDRKRIGSLFSRIKKSHREIDTEFRIKTEGEHWIRLLGRFARFHGQFPVYYFVASDTTEAHQSSVLLEQQNTRLHFAFTHSTLEMWEYHAATDRVTTLSRSILGGHPPIHISDPATYVLKQELIHPSFEQTLKQDFEDLQRGIAPDSIMRVKNKHGLYRYLRCSYSFLKDNEGNNSSAIGVFQDVHDEIETRLQVLGKNKAFFAAFNLESGRPVLADSATRKIMQGRTNLYEVFEQVLRTSVEPSYFHLFNEIADAETLQKFLLSGHKEFSTEARMQHPSYPEKGYPWVRFTLSIATSTAQAIGYISIQDIDVDTMRQQQLIERSQRDSLTGLFNRSSLEEMITDRLENQESVGAFYLIDIDVFKQINDTYGHDRGDKVLKQIAEILLSHFPSEAIIGRLGGDEFVVYLPDSHGEVYSHSLGASFCNAVARNTTLEIACTCSVGICYKKEEAIGFEQLYQNADLALYRAKEQGRNQCVLYDMSMDAAKPFTWTNHEWILDNLPDTIALSDAATCEMLFLNKAGRQRFAPMGGYLGKPCYKVLFDRQGICPNCMTHDLNYDSYRLWVSTSDDGTSMLHKEKLVQFHDRPAKLTVLVDQVKQAQDISSLNFHGLQPQRTDLPAYLASLHYGGESWDYDIECDVLTILRVEKQKPMNFQFPLFLKQGGFVSCMHETDALLVRDALKAKVLDGNGEPIIVKLRTDETSRQYIPCMLTCLYAVDDQKRVRRIGGQIIEFAEYGFSCRKPVMPSILGQLSVPLLVFGFDKEPTFMYCNQQFLLKMGLDEDLLESNPFLWLGQQDRMQFFQYLRTLLDRKQGSGSFVFKDQHNRYFNLVPHAGPLYGREQVVTLIVQDVSRERHLLALNQRMQPYVEQALQGIAVFHVASDSLQVQYINETLARFLGYERNVLLEILHGNALSLFHPEDCSLLLRNIEQMCLSGKYGSLRLRLRTKDQRIFWSEITVRQVGVVGWGQPFSLLFDDINEVMANQQEKKQTLDRLHYALSHNLLTGLYTRQRFYEESRLLLDQHHGTGYVMVYWNIERFSIINELLGFETGNQVLQLVAESLRSFMKDCGVYAHLESDHFAACIPKECCDLEALSHAIDVESISQSIGYTVTVVFGMYEIDDESMPVSQLLDRAHSAAKESRQSYLKSYAFYNPAFRSDTFNEQDVLNEMHQGLSEGQFTFHLQPIYDVHKEHVVCAEALVRWVHPKRGIIAPIQFIPVFERYGFITTLDLYLLDAICAFLASCQEEGEPVVPISLNLSRIDLSNRNIVSHITNTAEKYRIDHRLIHLEVTETAYIDNPDQMCQVVKELQGLGFTILMDDFGTGYSSMNMLYSLPLDILKIDRTFIQALGEGTRSRYIIASLIELGKNLSFPVIAEGVETEEQLNCLKDLGCNLVQGYLYSKPVVQAEFRQLLRKG</sequence>
<evidence type="ECO:0000259" key="2">
    <source>
        <dbReference type="PROSITE" id="PS50883"/>
    </source>
</evidence>
<dbReference type="Pfam" id="PF00563">
    <property type="entry name" value="EAL"/>
    <property type="match status" value="1"/>
</dbReference>
<dbReference type="SUPFAM" id="SSF55785">
    <property type="entry name" value="PYP-like sensor domain (PAS domain)"/>
    <property type="match status" value="3"/>
</dbReference>
<protein>
    <recommendedName>
        <fullName evidence="5">EAL domain-containing protein</fullName>
    </recommendedName>
</protein>
<dbReference type="InterPro" id="IPR035965">
    <property type="entry name" value="PAS-like_dom_sf"/>
</dbReference>
<dbReference type="InterPro" id="IPR035919">
    <property type="entry name" value="EAL_sf"/>
</dbReference>
<organism evidence="4">
    <name type="scientific">bioreactor metagenome</name>
    <dbReference type="NCBI Taxonomy" id="1076179"/>
    <lineage>
        <taxon>unclassified sequences</taxon>
        <taxon>metagenomes</taxon>
        <taxon>ecological metagenomes</taxon>
    </lineage>
</organism>
<feature type="domain" description="GGDEF" evidence="3">
    <location>
        <begin position="1095"/>
        <end position="1222"/>
    </location>
</feature>
<dbReference type="Pfam" id="PF00990">
    <property type="entry name" value="GGDEF"/>
    <property type="match status" value="2"/>
</dbReference>
<evidence type="ECO:0000259" key="3">
    <source>
        <dbReference type="PROSITE" id="PS50887"/>
    </source>
</evidence>
<dbReference type="NCBIfam" id="TIGR00254">
    <property type="entry name" value="GGDEF"/>
    <property type="match status" value="1"/>
</dbReference>
<reference evidence="4" key="1">
    <citation type="submission" date="2019-08" db="EMBL/GenBank/DDBJ databases">
        <authorList>
            <person name="Kucharzyk K."/>
            <person name="Murdoch R.W."/>
            <person name="Higgins S."/>
            <person name="Loffler F."/>
        </authorList>
    </citation>
    <scope>NUCLEOTIDE SEQUENCE</scope>
</reference>
<dbReference type="InterPro" id="IPR001633">
    <property type="entry name" value="EAL_dom"/>
</dbReference>
<dbReference type="Gene3D" id="3.30.450.20">
    <property type="entry name" value="PAS domain"/>
    <property type="match status" value="3"/>
</dbReference>
<dbReference type="CDD" id="cd01949">
    <property type="entry name" value="GGDEF"/>
    <property type="match status" value="2"/>
</dbReference>
<feature type="domain" description="PAS" evidence="1">
    <location>
        <begin position="36"/>
        <end position="84"/>
    </location>
</feature>